<organism evidence="2">
    <name type="scientific">Daucus carota subsp. sativus</name>
    <name type="common">Carrot</name>
    <dbReference type="NCBI Taxonomy" id="79200"/>
    <lineage>
        <taxon>Eukaryota</taxon>
        <taxon>Viridiplantae</taxon>
        <taxon>Streptophyta</taxon>
        <taxon>Embryophyta</taxon>
        <taxon>Tracheophyta</taxon>
        <taxon>Spermatophyta</taxon>
        <taxon>Magnoliopsida</taxon>
        <taxon>eudicotyledons</taxon>
        <taxon>Gunneridae</taxon>
        <taxon>Pentapetalae</taxon>
        <taxon>asterids</taxon>
        <taxon>campanulids</taxon>
        <taxon>Apiales</taxon>
        <taxon>Apiaceae</taxon>
        <taxon>Apioideae</taxon>
        <taxon>Scandiceae</taxon>
        <taxon>Daucinae</taxon>
        <taxon>Daucus</taxon>
        <taxon>Daucus sect. Daucus</taxon>
    </lineage>
</organism>
<dbReference type="OrthoDB" id="692882at2759"/>
<proteinExistence type="predicted"/>
<dbReference type="KEGG" id="dcr:108222178"/>
<dbReference type="EMBL" id="CP093347">
    <property type="protein sequence ID" value="WOH03092.1"/>
    <property type="molecule type" value="Genomic_DNA"/>
</dbReference>
<feature type="region of interest" description="Disordered" evidence="1">
    <location>
        <begin position="75"/>
        <end position="100"/>
    </location>
</feature>
<evidence type="ECO:0000313" key="2">
    <source>
        <dbReference type="EMBL" id="KZM96418.1"/>
    </source>
</evidence>
<dbReference type="AlphaFoldDB" id="A0A164ZUC8"/>
<dbReference type="Proteomes" id="UP000077755">
    <property type="component" value="Chromosome 5"/>
</dbReference>
<dbReference type="STRING" id="79200.A0A164ZUC8"/>
<reference evidence="2" key="1">
    <citation type="journal article" date="2016" name="Nat. Genet.">
        <title>A high-quality carrot genome assembly provides new insights into carotenoid accumulation and asterid genome evolution.</title>
        <authorList>
            <person name="Iorizzo M."/>
            <person name="Ellison S."/>
            <person name="Senalik D."/>
            <person name="Zeng P."/>
            <person name="Satapoomin P."/>
            <person name="Huang J."/>
            <person name="Bowman M."/>
            <person name="Iovene M."/>
            <person name="Sanseverino W."/>
            <person name="Cavagnaro P."/>
            <person name="Yildiz M."/>
            <person name="Macko-Podgorni A."/>
            <person name="Moranska E."/>
            <person name="Grzebelus E."/>
            <person name="Grzebelus D."/>
            <person name="Ashrafi H."/>
            <person name="Zheng Z."/>
            <person name="Cheng S."/>
            <person name="Spooner D."/>
            <person name="Van Deynze A."/>
            <person name="Simon P."/>
        </authorList>
    </citation>
    <scope>NUCLEOTIDE SEQUENCE [LARGE SCALE GENOMIC DNA]</scope>
    <source>
        <tissue evidence="2">Leaf</tissue>
    </source>
</reference>
<protein>
    <recommendedName>
        <fullName evidence="5">HMA domain-containing protein</fullName>
    </recommendedName>
</protein>
<evidence type="ECO:0008006" key="5">
    <source>
        <dbReference type="Google" id="ProtNLM"/>
    </source>
</evidence>
<dbReference type="Gramene" id="KZM96418">
    <property type="protein sequence ID" value="KZM96418"/>
    <property type="gene ID" value="DCAR_019660"/>
</dbReference>
<gene>
    <name evidence="2" type="ORF">DCAR_019660</name>
    <name evidence="3" type="ORF">DCAR_0522484</name>
</gene>
<feature type="compositionally biased region" description="Basic and acidic residues" evidence="1">
    <location>
        <begin position="77"/>
        <end position="99"/>
    </location>
</feature>
<evidence type="ECO:0000313" key="4">
    <source>
        <dbReference type="Proteomes" id="UP000077755"/>
    </source>
</evidence>
<dbReference type="EMBL" id="LNRQ01000005">
    <property type="protein sequence ID" value="KZM96418.1"/>
    <property type="molecule type" value="Genomic_DNA"/>
</dbReference>
<dbReference type="PANTHER" id="PTHR46932">
    <property type="entry name" value="HEAVY METAL-ASSOCIATED ISOPRENYLATED PLANT PROTEIN 47"/>
    <property type="match status" value="1"/>
</dbReference>
<evidence type="ECO:0000313" key="3">
    <source>
        <dbReference type="EMBL" id="WOH03092.1"/>
    </source>
</evidence>
<dbReference type="Gene3D" id="3.30.70.100">
    <property type="match status" value="1"/>
</dbReference>
<reference evidence="3" key="2">
    <citation type="submission" date="2022-03" db="EMBL/GenBank/DDBJ databases">
        <title>Draft title - Genomic analysis of global carrot germplasm unveils the trajectory of domestication and the origin of high carotenoid orange carrot.</title>
        <authorList>
            <person name="Iorizzo M."/>
            <person name="Ellison S."/>
            <person name="Senalik D."/>
            <person name="Macko-Podgorni A."/>
            <person name="Grzebelus D."/>
            <person name="Bostan H."/>
            <person name="Rolling W."/>
            <person name="Curaba J."/>
            <person name="Simon P."/>
        </authorList>
    </citation>
    <scope>NUCLEOTIDE SEQUENCE</scope>
    <source>
        <tissue evidence="3">Leaf</tissue>
    </source>
</reference>
<sequence>MAKQKVVIKVTMCCPQKSRVKAMKIAATTDGVESVALKGDDKDQIELIGEGIDTVELAKCLRKHVGRADLVSVGPFKPEEKKDDKKDEKKDDKKDDKNDFVPIYYYYPPYNYGPAPCYSYEPYCRDPSCSIM</sequence>
<dbReference type="OMA" id="EPGCSIM"/>
<name>A0A164ZUC8_DAUCS</name>
<dbReference type="PANTHER" id="PTHR46932:SF12">
    <property type="entry name" value="HEAVY METAL-ASSOCIATED ISOPRENYLATED PLANT PROTEIN 47"/>
    <property type="match status" value="1"/>
</dbReference>
<keyword evidence="4" id="KW-1185">Reference proteome</keyword>
<evidence type="ECO:0000256" key="1">
    <source>
        <dbReference type="SAM" id="MobiDB-lite"/>
    </source>
</evidence>
<accession>A0A164ZUC8</accession>
<dbReference type="InterPro" id="IPR042885">
    <property type="entry name" value="HIPP47/16"/>
</dbReference>